<keyword evidence="3" id="KW-1185">Reference proteome</keyword>
<dbReference type="Proteomes" id="UP000277580">
    <property type="component" value="Unassembled WGS sequence"/>
</dbReference>
<protein>
    <submittedName>
        <fullName evidence="2">Uncharacterized protein</fullName>
    </submittedName>
</protein>
<feature type="compositionally biased region" description="Pro residues" evidence="1">
    <location>
        <begin position="1"/>
        <end position="10"/>
    </location>
</feature>
<dbReference type="OrthoDB" id="5421997at2759"/>
<dbReference type="EMBL" id="ML119158">
    <property type="protein sequence ID" value="RPB08841.1"/>
    <property type="molecule type" value="Genomic_DNA"/>
</dbReference>
<dbReference type="InParanoid" id="A0A3N4KKI8"/>
<feature type="compositionally biased region" description="Polar residues" evidence="1">
    <location>
        <begin position="303"/>
        <end position="313"/>
    </location>
</feature>
<feature type="compositionally biased region" description="Polar residues" evidence="1">
    <location>
        <begin position="253"/>
        <end position="264"/>
    </location>
</feature>
<feature type="compositionally biased region" description="Acidic residues" evidence="1">
    <location>
        <begin position="370"/>
        <end position="382"/>
    </location>
</feature>
<evidence type="ECO:0000256" key="1">
    <source>
        <dbReference type="SAM" id="MobiDB-lite"/>
    </source>
</evidence>
<feature type="region of interest" description="Disordered" evidence="1">
    <location>
        <begin position="1"/>
        <end position="20"/>
    </location>
</feature>
<name>A0A3N4KKI8_9PEZI</name>
<feature type="compositionally biased region" description="Low complexity" evidence="1">
    <location>
        <begin position="11"/>
        <end position="20"/>
    </location>
</feature>
<organism evidence="2 3">
    <name type="scientific">Morchella conica CCBAS932</name>
    <dbReference type="NCBI Taxonomy" id="1392247"/>
    <lineage>
        <taxon>Eukaryota</taxon>
        <taxon>Fungi</taxon>
        <taxon>Dikarya</taxon>
        <taxon>Ascomycota</taxon>
        <taxon>Pezizomycotina</taxon>
        <taxon>Pezizomycetes</taxon>
        <taxon>Pezizales</taxon>
        <taxon>Morchellaceae</taxon>
        <taxon>Morchella</taxon>
    </lineage>
</organism>
<proteinExistence type="predicted"/>
<gene>
    <name evidence="2" type="ORF">P167DRAFT_608439</name>
</gene>
<reference evidence="2 3" key="1">
    <citation type="journal article" date="2018" name="Nat. Ecol. Evol.">
        <title>Pezizomycetes genomes reveal the molecular basis of ectomycorrhizal truffle lifestyle.</title>
        <authorList>
            <person name="Murat C."/>
            <person name="Payen T."/>
            <person name="Noel B."/>
            <person name="Kuo A."/>
            <person name="Morin E."/>
            <person name="Chen J."/>
            <person name="Kohler A."/>
            <person name="Krizsan K."/>
            <person name="Balestrini R."/>
            <person name="Da Silva C."/>
            <person name="Montanini B."/>
            <person name="Hainaut M."/>
            <person name="Levati E."/>
            <person name="Barry K.W."/>
            <person name="Belfiori B."/>
            <person name="Cichocki N."/>
            <person name="Clum A."/>
            <person name="Dockter R.B."/>
            <person name="Fauchery L."/>
            <person name="Guy J."/>
            <person name="Iotti M."/>
            <person name="Le Tacon F."/>
            <person name="Lindquist E.A."/>
            <person name="Lipzen A."/>
            <person name="Malagnac F."/>
            <person name="Mello A."/>
            <person name="Molinier V."/>
            <person name="Miyauchi S."/>
            <person name="Poulain J."/>
            <person name="Riccioni C."/>
            <person name="Rubini A."/>
            <person name="Sitrit Y."/>
            <person name="Splivallo R."/>
            <person name="Traeger S."/>
            <person name="Wang M."/>
            <person name="Zifcakova L."/>
            <person name="Wipf D."/>
            <person name="Zambonelli A."/>
            <person name="Paolocci F."/>
            <person name="Nowrousian M."/>
            <person name="Ottonello S."/>
            <person name="Baldrian P."/>
            <person name="Spatafora J.W."/>
            <person name="Henrissat B."/>
            <person name="Nagy L.G."/>
            <person name="Aury J.M."/>
            <person name="Wincker P."/>
            <person name="Grigoriev I.V."/>
            <person name="Bonfante P."/>
            <person name="Martin F.M."/>
        </authorList>
    </citation>
    <scope>NUCLEOTIDE SEQUENCE [LARGE SCALE GENOMIC DNA]</scope>
    <source>
        <strain evidence="2 3">CCBAS932</strain>
    </source>
</reference>
<feature type="compositionally biased region" description="Low complexity" evidence="1">
    <location>
        <begin position="288"/>
        <end position="302"/>
    </location>
</feature>
<dbReference type="AlphaFoldDB" id="A0A3N4KKI8"/>
<accession>A0A3N4KKI8</accession>
<feature type="region of interest" description="Disordered" evidence="1">
    <location>
        <begin position="251"/>
        <end position="384"/>
    </location>
</feature>
<evidence type="ECO:0000313" key="2">
    <source>
        <dbReference type="EMBL" id="RPB08841.1"/>
    </source>
</evidence>
<evidence type="ECO:0000313" key="3">
    <source>
        <dbReference type="Proteomes" id="UP000277580"/>
    </source>
</evidence>
<sequence length="396" mass="42794">MSTSSPPPSPSATTTPTPSSFHQVCKRFQFPPTTALAPQQLHILHSIHKHIPTINHMRRGFTTMSRAPTITTPTPTPTSTSATHPCLVWARTLSISLSNILIALCSFCVFREDKTGGDVDLLVEILEPVSVRLDAVAKSYQQLQMDPAVLNTQMYSFAVARAEAHLRTVMRVAGCWWEDAYFDSVGRKRRGVKGEVSAEAEIEGSEMEGSLPEGGIVKGERGENDEIVVKQESVVSDDRTIVEDSVVSDDRTVTASSVGAQTRGGSVWSAAEGTGSETTACEEHVQNASSAGSSAGGRRSASTTVSADNTQNVSRKRKYSTDRDTVSMPESSPEPDRDTDSFKTGGGETDRDTDSWRLGSAVPDGPSLETETEAEMEDDPWNDELFACTSSPVWFI</sequence>